<dbReference type="InterPro" id="IPR030395">
    <property type="entry name" value="GP_PDE_dom"/>
</dbReference>
<dbReference type="PANTHER" id="PTHR46211:SF7">
    <property type="entry name" value="GLYCEROPHOSPHODIESTER PHOSPHODIESTERASE"/>
    <property type="match status" value="1"/>
</dbReference>
<dbReference type="InterPro" id="IPR017946">
    <property type="entry name" value="PLC-like_Pdiesterase_TIM-brl"/>
</dbReference>
<dbReference type="SUPFAM" id="SSF51695">
    <property type="entry name" value="PLC-like phosphodiesterases"/>
    <property type="match status" value="1"/>
</dbReference>
<dbReference type="Pfam" id="PF03009">
    <property type="entry name" value="GDPD"/>
    <property type="match status" value="1"/>
</dbReference>
<feature type="signal peptide" evidence="1">
    <location>
        <begin position="1"/>
        <end position="22"/>
    </location>
</feature>
<name>A0ABT9Y112_9BACI</name>
<evidence type="ECO:0000256" key="1">
    <source>
        <dbReference type="SAM" id="SignalP"/>
    </source>
</evidence>
<proteinExistence type="predicted"/>
<dbReference type="RefSeq" id="WP_307412330.1">
    <property type="nucleotide sequence ID" value="NZ_JAUSTW010000008.1"/>
</dbReference>
<feature type="chain" id="PRO_5045410617" evidence="1">
    <location>
        <begin position="23"/>
        <end position="311"/>
    </location>
</feature>
<keyword evidence="1" id="KW-0732">Signal</keyword>
<feature type="domain" description="GP-PDE" evidence="2">
    <location>
        <begin position="47"/>
        <end position="308"/>
    </location>
</feature>
<organism evidence="3 4">
    <name type="scientific">Neobacillus ginsengisoli</name>
    <dbReference type="NCBI Taxonomy" id="904295"/>
    <lineage>
        <taxon>Bacteria</taxon>
        <taxon>Bacillati</taxon>
        <taxon>Bacillota</taxon>
        <taxon>Bacilli</taxon>
        <taxon>Bacillales</taxon>
        <taxon>Bacillaceae</taxon>
        <taxon>Neobacillus</taxon>
    </lineage>
</organism>
<dbReference type="PANTHER" id="PTHR46211">
    <property type="entry name" value="GLYCEROPHOSPHORYL DIESTER PHOSPHODIESTERASE"/>
    <property type="match status" value="1"/>
</dbReference>
<protein>
    <submittedName>
        <fullName evidence="3">Glycerophosphoryl diester phosphodiesterase</fullName>
    </submittedName>
</protein>
<dbReference type="EMBL" id="JAUSTW010000008">
    <property type="protein sequence ID" value="MDQ0201210.1"/>
    <property type="molecule type" value="Genomic_DNA"/>
</dbReference>
<keyword evidence="4" id="KW-1185">Reference proteome</keyword>
<dbReference type="PROSITE" id="PS51704">
    <property type="entry name" value="GP_PDE"/>
    <property type="match status" value="1"/>
</dbReference>
<dbReference type="Proteomes" id="UP001224122">
    <property type="component" value="Unassembled WGS sequence"/>
</dbReference>
<evidence type="ECO:0000259" key="2">
    <source>
        <dbReference type="PROSITE" id="PS51704"/>
    </source>
</evidence>
<gene>
    <name evidence="3" type="ORF">J2S10_004416</name>
</gene>
<reference evidence="3 4" key="1">
    <citation type="submission" date="2023-07" db="EMBL/GenBank/DDBJ databases">
        <title>Genomic Encyclopedia of Type Strains, Phase IV (KMG-IV): sequencing the most valuable type-strain genomes for metagenomic binning, comparative biology and taxonomic classification.</title>
        <authorList>
            <person name="Goeker M."/>
        </authorList>
    </citation>
    <scope>NUCLEOTIDE SEQUENCE [LARGE SCALE GENOMIC DNA]</scope>
    <source>
        <strain evidence="3 4">DSM 27594</strain>
    </source>
</reference>
<evidence type="ECO:0000313" key="4">
    <source>
        <dbReference type="Proteomes" id="UP001224122"/>
    </source>
</evidence>
<evidence type="ECO:0000313" key="3">
    <source>
        <dbReference type="EMBL" id="MDQ0201210.1"/>
    </source>
</evidence>
<dbReference type="Gene3D" id="3.20.20.190">
    <property type="entry name" value="Phosphatidylinositol (PI) phosphodiesterase"/>
    <property type="match status" value="1"/>
</dbReference>
<comment type="caution">
    <text evidence="3">The sequence shown here is derived from an EMBL/GenBank/DDBJ whole genome shotgun (WGS) entry which is preliminary data.</text>
</comment>
<accession>A0ABT9Y112</accession>
<sequence>MKQSLILKLAFLSLCVTCLAPKALEILSQKTVIDYGLSKLYPNVPDVVVVAHRGASAYGPENSLAAYNQAILMHADYVELDLQMTKDGHLIAMHDESLERTTNAKKLYPQCAPWLVRDFNLREIRHLDAGSWFNRKYKKEARQEYKKQHVPTLKEVIQFVQKKGNGKVGLYIETKAPNVYPGMEETLVDILRKNGVLNKNNLILGSLSESSLRKLKTLAPGVEVVQLYSKNMLEGIDVKKEFKRISGYATGVGLSKELVVPKLLQVAHQNGLFVHSWTVNKQNDMAALLSLGVDGEITNKPDLFAELLEKR</sequence>